<dbReference type="InterPro" id="IPR050364">
    <property type="entry name" value="Cytochrome_P450_fung"/>
</dbReference>
<dbReference type="SUPFAM" id="SSF48264">
    <property type="entry name" value="Cytochrome P450"/>
    <property type="match status" value="1"/>
</dbReference>
<evidence type="ECO:0000256" key="4">
    <source>
        <dbReference type="ARBA" id="ARBA00022617"/>
    </source>
</evidence>
<accession>A0A9P6CEB3</accession>
<organism evidence="11 12">
    <name type="scientific">Collybia nuda</name>
    <dbReference type="NCBI Taxonomy" id="64659"/>
    <lineage>
        <taxon>Eukaryota</taxon>
        <taxon>Fungi</taxon>
        <taxon>Dikarya</taxon>
        <taxon>Basidiomycota</taxon>
        <taxon>Agaricomycotina</taxon>
        <taxon>Agaricomycetes</taxon>
        <taxon>Agaricomycetidae</taxon>
        <taxon>Agaricales</taxon>
        <taxon>Tricholomatineae</taxon>
        <taxon>Clitocybaceae</taxon>
        <taxon>Collybia</taxon>
    </lineage>
</organism>
<sequence length="422" mass="47254">MAVDLLEKRGSNYSGRPVFPLHESAGFSRATALMDYGNDHQLHRKMLQKYFNKGKASLHRPFQAQEARALVQNLILKPENRQEHLIRFATSIIIQISYGHVIEAEDDPYLKIVNDVVHHVLPVIGPPEGSVVDLFPFLRHFPSWFPGAHDAYLARSTRPFVEQLHQYPVADIGEQMRLGTAKPSFLAAQLEEMQSGEGNHAITLEHIQGVSAVLYLAGTDTTASSLSTFFLAMVLHPECQAKAQQEIDAVVGSNRLPDFNDRPSLPYIECILQETLRWHPAVPLGIPHTSREDDTYNGMFIPKGSIVVAHARGMALNEEVYKDPFTFEPDRFISKPTGRGEPYLSGSFGFGRRICPGRFLADDSLWIAIATALAVLSISREIGEDGLEIIPEDKFKLEATSQPLPYRCRIYPRNDVMRSLVA</sequence>
<dbReference type="AlphaFoldDB" id="A0A9P6CEB3"/>
<dbReference type="EMBL" id="MU150326">
    <property type="protein sequence ID" value="KAF9458995.1"/>
    <property type="molecule type" value="Genomic_DNA"/>
</dbReference>
<gene>
    <name evidence="11" type="ORF">BDZ94DRAFT_1269354</name>
</gene>
<comment type="caution">
    <text evidence="11">The sequence shown here is derived from an EMBL/GenBank/DDBJ whole genome shotgun (WGS) entry which is preliminary data.</text>
</comment>
<dbReference type="GO" id="GO:0005506">
    <property type="term" value="F:iron ion binding"/>
    <property type="evidence" value="ECO:0007669"/>
    <property type="project" value="InterPro"/>
</dbReference>
<evidence type="ECO:0000256" key="7">
    <source>
        <dbReference type="ARBA" id="ARBA00023004"/>
    </source>
</evidence>
<evidence type="ECO:0000256" key="5">
    <source>
        <dbReference type="ARBA" id="ARBA00022723"/>
    </source>
</evidence>
<proteinExistence type="inferred from homology"/>
<dbReference type="PANTHER" id="PTHR46300:SF5">
    <property type="entry name" value="CYTOCHROME P450"/>
    <property type="match status" value="1"/>
</dbReference>
<keyword evidence="8 10" id="KW-0503">Monooxygenase</keyword>
<evidence type="ECO:0000313" key="11">
    <source>
        <dbReference type="EMBL" id="KAF9458995.1"/>
    </source>
</evidence>
<evidence type="ECO:0000256" key="8">
    <source>
        <dbReference type="ARBA" id="ARBA00023033"/>
    </source>
</evidence>
<comment type="similarity">
    <text evidence="3 10">Belongs to the cytochrome P450 family.</text>
</comment>
<protein>
    <submittedName>
        <fullName evidence="11">Cytochrome P450</fullName>
    </submittedName>
</protein>
<dbReference type="Pfam" id="PF00067">
    <property type="entry name" value="p450"/>
    <property type="match status" value="1"/>
</dbReference>
<keyword evidence="7 9" id="KW-0408">Iron</keyword>
<comment type="pathway">
    <text evidence="2">Secondary metabolite biosynthesis.</text>
</comment>
<evidence type="ECO:0000256" key="10">
    <source>
        <dbReference type="RuleBase" id="RU000461"/>
    </source>
</evidence>
<name>A0A9P6CEB3_9AGAR</name>
<keyword evidence="4 9" id="KW-0349">Heme</keyword>
<dbReference type="Gene3D" id="1.10.630.10">
    <property type="entry name" value="Cytochrome P450"/>
    <property type="match status" value="1"/>
</dbReference>
<dbReference type="GO" id="GO:0020037">
    <property type="term" value="F:heme binding"/>
    <property type="evidence" value="ECO:0007669"/>
    <property type="project" value="InterPro"/>
</dbReference>
<keyword evidence="6 10" id="KW-0560">Oxidoreductase</keyword>
<dbReference type="GO" id="GO:0016705">
    <property type="term" value="F:oxidoreductase activity, acting on paired donors, with incorporation or reduction of molecular oxygen"/>
    <property type="evidence" value="ECO:0007669"/>
    <property type="project" value="InterPro"/>
</dbReference>
<dbReference type="InterPro" id="IPR002401">
    <property type="entry name" value="Cyt_P450_E_grp-I"/>
</dbReference>
<dbReference type="InterPro" id="IPR036396">
    <property type="entry name" value="Cyt_P450_sf"/>
</dbReference>
<comment type="cofactor">
    <cofactor evidence="1 9">
        <name>heme</name>
        <dbReference type="ChEBI" id="CHEBI:30413"/>
    </cofactor>
</comment>
<evidence type="ECO:0000256" key="9">
    <source>
        <dbReference type="PIRSR" id="PIRSR602401-1"/>
    </source>
</evidence>
<dbReference type="OrthoDB" id="2789670at2759"/>
<dbReference type="PRINTS" id="PR00463">
    <property type="entry name" value="EP450I"/>
</dbReference>
<dbReference type="PRINTS" id="PR00385">
    <property type="entry name" value="P450"/>
</dbReference>
<keyword evidence="5 9" id="KW-0479">Metal-binding</keyword>
<dbReference type="InterPro" id="IPR017972">
    <property type="entry name" value="Cyt_P450_CS"/>
</dbReference>
<evidence type="ECO:0000256" key="1">
    <source>
        <dbReference type="ARBA" id="ARBA00001971"/>
    </source>
</evidence>
<evidence type="ECO:0000256" key="6">
    <source>
        <dbReference type="ARBA" id="ARBA00023002"/>
    </source>
</evidence>
<evidence type="ECO:0000313" key="12">
    <source>
        <dbReference type="Proteomes" id="UP000807353"/>
    </source>
</evidence>
<dbReference type="PANTHER" id="PTHR46300">
    <property type="entry name" value="P450, PUTATIVE (EUROFUNG)-RELATED-RELATED"/>
    <property type="match status" value="1"/>
</dbReference>
<dbReference type="Proteomes" id="UP000807353">
    <property type="component" value="Unassembled WGS sequence"/>
</dbReference>
<keyword evidence="12" id="KW-1185">Reference proteome</keyword>
<feature type="binding site" description="axial binding residue" evidence="9">
    <location>
        <position position="355"/>
    </location>
    <ligand>
        <name>heme</name>
        <dbReference type="ChEBI" id="CHEBI:30413"/>
    </ligand>
    <ligandPart>
        <name>Fe</name>
        <dbReference type="ChEBI" id="CHEBI:18248"/>
    </ligandPart>
</feature>
<dbReference type="InterPro" id="IPR001128">
    <property type="entry name" value="Cyt_P450"/>
</dbReference>
<evidence type="ECO:0000256" key="3">
    <source>
        <dbReference type="ARBA" id="ARBA00010617"/>
    </source>
</evidence>
<dbReference type="GO" id="GO:0004497">
    <property type="term" value="F:monooxygenase activity"/>
    <property type="evidence" value="ECO:0007669"/>
    <property type="project" value="UniProtKB-KW"/>
</dbReference>
<evidence type="ECO:0000256" key="2">
    <source>
        <dbReference type="ARBA" id="ARBA00005179"/>
    </source>
</evidence>
<dbReference type="PROSITE" id="PS00086">
    <property type="entry name" value="CYTOCHROME_P450"/>
    <property type="match status" value="1"/>
</dbReference>
<reference evidence="11" key="1">
    <citation type="submission" date="2020-11" db="EMBL/GenBank/DDBJ databases">
        <authorList>
            <consortium name="DOE Joint Genome Institute"/>
            <person name="Ahrendt S."/>
            <person name="Riley R."/>
            <person name="Andreopoulos W."/>
            <person name="Labutti K."/>
            <person name="Pangilinan J."/>
            <person name="Ruiz-Duenas F.J."/>
            <person name="Barrasa J.M."/>
            <person name="Sanchez-Garcia M."/>
            <person name="Camarero S."/>
            <person name="Miyauchi S."/>
            <person name="Serrano A."/>
            <person name="Linde D."/>
            <person name="Babiker R."/>
            <person name="Drula E."/>
            <person name="Ayuso-Fernandez I."/>
            <person name="Pacheco R."/>
            <person name="Padilla G."/>
            <person name="Ferreira P."/>
            <person name="Barriuso J."/>
            <person name="Kellner H."/>
            <person name="Castanera R."/>
            <person name="Alfaro M."/>
            <person name="Ramirez L."/>
            <person name="Pisabarro A.G."/>
            <person name="Kuo A."/>
            <person name="Tritt A."/>
            <person name="Lipzen A."/>
            <person name="He G."/>
            <person name="Yan M."/>
            <person name="Ng V."/>
            <person name="Cullen D."/>
            <person name="Martin F."/>
            <person name="Rosso M.-N."/>
            <person name="Henrissat B."/>
            <person name="Hibbett D."/>
            <person name="Martinez A.T."/>
            <person name="Grigoriev I.V."/>
        </authorList>
    </citation>
    <scope>NUCLEOTIDE SEQUENCE</scope>
    <source>
        <strain evidence="11">CBS 247.69</strain>
    </source>
</reference>
<dbReference type="CDD" id="cd11065">
    <property type="entry name" value="CYP64-like"/>
    <property type="match status" value="1"/>
</dbReference>